<dbReference type="InterPro" id="IPR027795">
    <property type="entry name" value="CASTOR_ACT_dom"/>
</dbReference>
<dbReference type="Proteomes" id="UP001150925">
    <property type="component" value="Unassembled WGS sequence"/>
</dbReference>
<dbReference type="GO" id="GO:0046394">
    <property type="term" value="P:carboxylic acid biosynthetic process"/>
    <property type="evidence" value="ECO:0007669"/>
    <property type="project" value="UniProtKB-ARBA"/>
</dbReference>
<dbReference type="PANTHER" id="PTHR31131">
    <property type="entry name" value="CHROMOSOME 1, WHOLE GENOME SHOTGUN SEQUENCE"/>
    <property type="match status" value="1"/>
</dbReference>
<feature type="region of interest" description="Disordered" evidence="1">
    <location>
        <begin position="205"/>
        <end position="239"/>
    </location>
</feature>
<evidence type="ECO:0000259" key="2">
    <source>
        <dbReference type="Pfam" id="PF13840"/>
    </source>
</evidence>
<feature type="domain" description="CASTOR ACT" evidence="2">
    <location>
        <begin position="111"/>
        <end position="148"/>
    </location>
</feature>
<gene>
    <name evidence="3" type="ORF">IWQ62_002825</name>
</gene>
<evidence type="ECO:0000313" key="4">
    <source>
        <dbReference type="Proteomes" id="UP001150925"/>
    </source>
</evidence>
<dbReference type="AlphaFoldDB" id="A0A9W8E3G7"/>
<evidence type="ECO:0000313" key="3">
    <source>
        <dbReference type="EMBL" id="KAJ1964823.1"/>
    </source>
</evidence>
<dbReference type="Pfam" id="PF13840">
    <property type="entry name" value="ACT_7"/>
    <property type="match status" value="1"/>
</dbReference>
<dbReference type="EMBL" id="JANBPY010000660">
    <property type="protein sequence ID" value="KAJ1964823.1"/>
    <property type="molecule type" value="Genomic_DNA"/>
</dbReference>
<dbReference type="PANTHER" id="PTHR31131:SF6">
    <property type="entry name" value="CASTOR ACT DOMAIN-CONTAINING PROTEIN"/>
    <property type="match status" value="1"/>
</dbReference>
<dbReference type="Gene3D" id="3.30.2130.10">
    <property type="entry name" value="VC0802-like"/>
    <property type="match status" value="2"/>
</dbReference>
<proteinExistence type="predicted"/>
<accession>A0A9W8E3G7</accession>
<evidence type="ECO:0000256" key="1">
    <source>
        <dbReference type="SAM" id="MobiDB-lite"/>
    </source>
</evidence>
<reference evidence="3" key="1">
    <citation type="submission" date="2022-07" db="EMBL/GenBank/DDBJ databases">
        <title>Phylogenomic reconstructions and comparative analyses of Kickxellomycotina fungi.</title>
        <authorList>
            <person name="Reynolds N.K."/>
            <person name="Stajich J.E."/>
            <person name="Barry K."/>
            <person name="Grigoriev I.V."/>
            <person name="Crous P."/>
            <person name="Smith M.E."/>
        </authorList>
    </citation>
    <scope>NUCLEOTIDE SEQUENCE</scope>
    <source>
        <strain evidence="3">RSA 1196</strain>
    </source>
</reference>
<dbReference type="GO" id="GO:0006520">
    <property type="term" value="P:amino acid metabolic process"/>
    <property type="evidence" value="ECO:0007669"/>
    <property type="project" value="UniProtKB-ARBA"/>
</dbReference>
<dbReference type="OrthoDB" id="58529at2759"/>
<dbReference type="InterPro" id="IPR051719">
    <property type="entry name" value="CASTOR_mTORC1"/>
</dbReference>
<dbReference type="SUPFAM" id="SSF55021">
    <property type="entry name" value="ACT-like"/>
    <property type="match status" value="1"/>
</dbReference>
<keyword evidence="4" id="KW-1185">Reference proteome</keyword>
<dbReference type="InterPro" id="IPR045865">
    <property type="entry name" value="ACT-like_dom_sf"/>
</dbReference>
<comment type="caution">
    <text evidence="3">The sequence shown here is derived from an EMBL/GenBank/DDBJ whole genome shotgun (WGS) entry which is preliminary data.</text>
</comment>
<protein>
    <recommendedName>
        <fullName evidence="2">CASTOR ACT domain-containing protein</fullName>
    </recommendedName>
</protein>
<sequence length="401" mass="45437">MHVALLNTRVRILSFPKALLPIWSHDIQRLMQPPTSPRNHVTPEPFFAFTENSVECCIVASAAAFDQGFAVPKKARFPHLPGKPYMLTRDIYYVMQVQTDDEDDYGNRPLLEMSENMANAEIPIMYISTFQTDFLLLKQRDLNKAYQIWTQLNYTVYGLDILALWDDPEPPPMPSQSQAIPQAVSSGDANCTDGYNVALTTDVHPQASQQDTSLPDPASPTDSSLVLGDKVQPDGSSSSPLTLDVIEHHVRQIDFTYQRRNEWLQTLIFALLYPDLVGMALGMQRFVSYVAAEDEVSLTANPCLLKSFGRDHVNSSMESNLYQLFEIHYRNTLRRVGLVFDLAQRIDQRHLELMYITTYHTACLMVKDQCVDIAREIVGSYALLPDNVDDDNSDEYETVSE</sequence>
<name>A0A9W8E3G7_9FUNG</name>
<organism evidence="3 4">
    <name type="scientific">Dispira parvispora</name>
    <dbReference type="NCBI Taxonomy" id="1520584"/>
    <lineage>
        <taxon>Eukaryota</taxon>
        <taxon>Fungi</taxon>
        <taxon>Fungi incertae sedis</taxon>
        <taxon>Zoopagomycota</taxon>
        <taxon>Kickxellomycotina</taxon>
        <taxon>Dimargaritomycetes</taxon>
        <taxon>Dimargaritales</taxon>
        <taxon>Dimargaritaceae</taxon>
        <taxon>Dispira</taxon>
    </lineage>
</organism>